<organism evidence="1 2">
    <name type="scientific">Parachaetomium inaequale</name>
    <dbReference type="NCBI Taxonomy" id="2588326"/>
    <lineage>
        <taxon>Eukaryota</taxon>
        <taxon>Fungi</taxon>
        <taxon>Dikarya</taxon>
        <taxon>Ascomycota</taxon>
        <taxon>Pezizomycotina</taxon>
        <taxon>Sordariomycetes</taxon>
        <taxon>Sordariomycetidae</taxon>
        <taxon>Sordariales</taxon>
        <taxon>Chaetomiaceae</taxon>
        <taxon>Parachaetomium</taxon>
    </lineage>
</organism>
<protein>
    <submittedName>
        <fullName evidence="1">Maltose O-acetyltransferase</fullName>
    </submittedName>
</protein>
<accession>A0AAN6SRP7</accession>
<sequence>MPKGIAVEFLFSLVHESTIAITLEEPESTYFPRVIFPASNSDFHIVRNRCTRNIVYLDREYTEDSVLGLTYNQTFANLALKAKTLFVKPPVYVDYNTPVADVIIDEGCNIGLNCSIVRVTHPVRLDERFQRHSIGQPVTIGNNI</sequence>
<dbReference type="EMBL" id="MU854373">
    <property type="protein sequence ID" value="KAK4040639.1"/>
    <property type="molecule type" value="Genomic_DNA"/>
</dbReference>
<dbReference type="Gene3D" id="2.160.10.10">
    <property type="entry name" value="Hexapeptide repeat proteins"/>
    <property type="match status" value="1"/>
</dbReference>
<dbReference type="SUPFAM" id="SSF51161">
    <property type="entry name" value="Trimeric LpxA-like enzymes"/>
    <property type="match status" value="1"/>
</dbReference>
<name>A0AAN6SRP7_9PEZI</name>
<evidence type="ECO:0000313" key="2">
    <source>
        <dbReference type="Proteomes" id="UP001303115"/>
    </source>
</evidence>
<reference evidence="2" key="1">
    <citation type="journal article" date="2023" name="Mol. Phylogenet. Evol.">
        <title>Genome-scale phylogeny and comparative genomics of the fungal order Sordariales.</title>
        <authorList>
            <person name="Hensen N."/>
            <person name="Bonometti L."/>
            <person name="Westerberg I."/>
            <person name="Brannstrom I.O."/>
            <person name="Guillou S."/>
            <person name="Cros-Aarteil S."/>
            <person name="Calhoun S."/>
            <person name="Haridas S."/>
            <person name="Kuo A."/>
            <person name="Mondo S."/>
            <person name="Pangilinan J."/>
            <person name="Riley R."/>
            <person name="LaButti K."/>
            <person name="Andreopoulos B."/>
            <person name="Lipzen A."/>
            <person name="Chen C."/>
            <person name="Yan M."/>
            <person name="Daum C."/>
            <person name="Ng V."/>
            <person name="Clum A."/>
            <person name="Steindorff A."/>
            <person name="Ohm R.A."/>
            <person name="Martin F."/>
            <person name="Silar P."/>
            <person name="Natvig D.O."/>
            <person name="Lalanne C."/>
            <person name="Gautier V."/>
            <person name="Ament-Velasquez S.L."/>
            <person name="Kruys A."/>
            <person name="Hutchinson M.I."/>
            <person name="Powell A.J."/>
            <person name="Barry K."/>
            <person name="Miller A.N."/>
            <person name="Grigoriev I.V."/>
            <person name="Debuchy R."/>
            <person name="Gladieux P."/>
            <person name="Hiltunen Thoren M."/>
            <person name="Johannesson H."/>
        </authorList>
    </citation>
    <scope>NUCLEOTIDE SEQUENCE [LARGE SCALE GENOMIC DNA]</scope>
    <source>
        <strain evidence="2">CBS 284.82</strain>
    </source>
</reference>
<keyword evidence="2" id="KW-1185">Reference proteome</keyword>
<gene>
    <name evidence="1" type="ORF">C8A01DRAFT_46104</name>
</gene>
<evidence type="ECO:0000313" key="1">
    <source>
        <dbReference type="EMBL" id="KAK4040639.1"/>
    </source>
</evidence>
<dbReference type="AlphaFoldDB" id="A0AAN6SRP7"/>
<comment type="caution">
    <text evidence="1">The sequence shown here is derived from an EMBL/GenBank/DDBJ whole genome shotgun (WGS) entry which is preliminary data.</text>
</comment>
<dbReference type="Proteomes" id="UP001303115">
    <property type="component" value="Unassembled WGS sequence"/>
</dbReference>
<dbReference type="InterPro" id="IPR011004">
    <property type="entry name" value="Trimer_LpxA-like_sf"/>
</dbReference>
<proteinExistence type="predicted"/>